<sequence length="64" mass="6985">MKGVLDEDIVTVFGADIHAAITICSIRAEELREGVGRNNCVSITFLERRATIDLILSVLEGVKI</sequence>
<reference evidence="1 2" key="1">
    <citation type="journal article" date="2012" name="PLoS Pathog.">
        <title>Diverse lifestyles and strategies of plant pathogenesis encoded in the genomes of eighteen Dothideomycetes fungi.</title>
        <authorList>
            <person name="Ohm R.A."/>
            <person name="Feau N."/>
            <person name="Henrissat B."/>
            <person name="Schoch C.L."/>
            <person name="Horwitz B.A."/>
            <person name="Barry K.W."/>
            <person name="Condon B.J."/>
            <person name="Copeland A.C."/>
            <person name="Dhillon B."/>
            <person name="Glaser F."/>
            <person name="Hesse C.N."/>
            <person name="Kosti I."/>
            <person name="LaButti K."/>
            <person name="Lindquist E.A."/>
            <person name="Lucas S."/>
            <person name="Salamov A.A."/>
            <person name="Bradshaw R.E."/>
            <person name="Ciuffetti L."/>
            <person name="Hamelin R.C."/>
            <person name="Kema G.H.J."/>
            <person name="Lawrence C."/>
            <person name="Scott J.A."/>
            <person name="Spatafora J.W."/>
            <person name="Turgeon B.G."/>
            <person name="de Wit P.J.G.M."/>
            <person name="Zhong S."/>
            <person name="Goodwin S.B."/>
            <person name="Grigoriev I.V."/>
        </authorList>
    </citation>
    <scope>NUCLEOTIDE SEQUENCE [LARGE SCALE GENOMIC DNA]</scope>
    <source>
        <strain evidence="2">ND90Pr / ATCC 201652</strain>
    </source>
</reference>
<dbReference type="GeneID" id="19140999"/>
<dbReference type="AlphaFoldDB" id="M2TDN9"/>
<protein>
    <submittedName>
        <fullName evidence="1">Uncharacterized protein</fullName>
    </submittedName>
</protein>
<dbReference type="OrthoDB" id="3679304at2759"/>
<name>M2TDN9_COCSN</name>
<dbReference type="HOGENOM" id="CLU_2867520_0_0_1"/>
<dbReference type="EMBL" id="KB445640">
    <property type="protein sequence ID" value="EMD66852.1"/>
    <property type="molecule type" value="Genomic_DNA"/>
</dbReference>
<evidence type="ECO:0000313" key="1">
    <source>
        <dbReference type="EMBL" id="EMD66852.1"/>
    </source>
</evidence>
<organism evidence="1 2">
    <name type="scientific">Cochliobolus sativus (strain ND90Pr / ATCC 201652)</name>
    <name type="common">Common root rot and spot blotch fungus</name>
    <name type="synonym">Bipolaris sorokiniana</name>
    <dbReference type="NCBI Taxonomy" id="665912"/>
    <lineage>
        <taxon>Eukaryota</taxon>
        <taxon>Fungi</taxon>
        <taxon>Dikarya</taxon>
        <taxon>Ascomycota</taxon>
        <taxon>Pezizomycotina</taxon>
        <taxon>Dothideomycetes</taxon>
        <taxon>Pleosporomycetidae</taxon>
        <taxon>Pleosporales</taxon>
        <taxon>Pleosporineae</taxon>
        <taxon>Pleosporaceae</taxon>
        <taxon>Bipolaris</taxon>
    </lineage>
</organism>
<proteinExistence type="predicted"/>
<dbReference type="Proteomes" id="UP000016934">
    <property type="component" value="Unassembled WGS sequence"/>
</dbReference>
<evidence type="ECO:0000313" key="2">
    <source>
        <dbReference type="Proteomes" id="UP000016934"/>
    </source>
</evidence>
<keyword evidence="2" id="KW-1185">Reference proteome</keyword>
<reference evidence="2" key="2">
    <citation type="journal article" date="2013" name="PLoS Genet.">
        <title>Comparative genome structure, secondary metabolite, and effector coding capacity across Cochliobolus pathogens.</title>
        <authorList>
            <person name="Condon B.J."/>
            <person name="Leng Y."/>
            <person name="Wu D."/>
            <person name="Bushley K.E."/>
            <person name="Ohm R.A."/>
            <person name="Otillar R."/>
            <person name="Martin J."/>
            <person name="Schackwitz W."/>
            <person name="Grimwood J."/>
            <person name="MohdZainudin N."/>
            <person name="Xue C."/>
            <person name="Wang R."/>
            <person name="Manning V.A."/>
            <person name="Dhillon B."/>
            <person name="Tu Z.J."/>
            <person name="Steffenson B.J."/>
            <person name="Salamov A."/>
            <person name="Sun H."/>
            <person name="Lowry S."/>
            <person name="LaButti K."/>
            <person name="Han J."/>
            <person name="Copeland A."/>
            <person name="Lindquist E."/>
            <person name="Barry K."/>
            <person name="Schmutz J."/>
            <person name="Baker S.E."/>
            <person name="Ciuffetti L.M."/>
            <person name="Grigoriev I.V."/>
            <person name="Zhong S."/>
            <person name="Turgeon B.G."/>
        </authorList>
    </citation>
    <scope>NUCLEOTIDE SEQUENCE [LARGE SCALE GENOMIC DNA]</scope>
    <source>
        <strain evidence="2">ND90Pr / ATCC 201652</strain>
    </source>
</reference>
<dbReference type="KEGG" id="bsc:COCSADRAFT_84296"/>
<accession>M2TDN9</accession>
<dbReference type="STRING" id="665912.M2TDN9"/>
<dbReference type="RefSeq" id="XP_007698232.1">
    <property type="nucleotide sequence ID" value="XM_007700042.1"/>
</dbReference>
<gene>
    <name evidence="1" type="ORF">COCSADRAFT_84296</name>
</gene>